<evidence type="ECO:0000256" key="11">
    <source>
        <dbReference type="ARBA" id="ARBA00029304"/>
    </source>
</evidence>
<evidence type="ECO:0000256" key="6">
    <source>
        <dbReference type="ARBA" id="ARBA00022842"/>
    </source>
</evidence>
<evidence type="ECO:0000256" key="7">
    <source>
        <dbReference type="ARBA" id="ARBA00023004"/>
    </source>
</evidence>
<comment type="caution">
    <text evidence="15">Lacks conserved residue(s) required for the propagation of feature annotation.</text>
</comment>
<dbReference type="PROSITE" id="PS00886">
    <property type="entry name" value="ILVD_EDD_1"/>
    <property type="match status" value="1"/>
</dbReference>
<evidence type="ECO:0000256" key="2">
    <source>
        <dbReference type="ARBA" id="ARBA00006486"/>
    </source>
</evidence>
<keyword evidence="3 15" id="KW-0028">Amino-acid biosynthesis</keyword>
<evidence type="ECO:0000256" key="15">
    <source>
        <dbReference type="HAMAP-Rule" id="MF_00012"/>
    </source>
</evidence>
<keyword evidence="8 15" id="KW-0411">Iron-sulfur</keyword>
<evidence type="ECO:0000256" key="8">
    <source>
        <dbReference type="ARBA" id="ARBA00023014"/>
    </source>
</evidence>
<keyword evidence="19" id="KW-1185">Reference proteome</keyword>
<dbReference type="InterPro" id="IPR056740">
    <property type="entry name" value="ILV_EDD_C"/>
</dbReference>
<accession>A0A4R3KIJ2</accession>
<comment type="cofactor">
    <cofactor evidence="15">
        <name>[2Fe-2S] cluster</name>
        <dbReference type="ChEBI" id="CHEBI:190135"/>
    </cofactor>
    <text evidence="15">Binds 1 [2Fe-2S] cluster per subunit. This cluster acts as a Lewis acid cofactor.</text>
</comment>
<comment type="pathway">
    <text evidence="13 15">Amino-acid biosynthesis; L-isoleucine biosynthesis; L-isoleucine from 2-oxobutanoate: step 3/4.</text>
</comment>
<keyword evidence="6 15" id="KW-0460">Magnesium</keyword>
<evidence type="ECO:0000256" key="1">
    <source>
        <dbReference type="ARBA" id="ARBA00001946"/>
    </source>
</evidence>
<dbReference type="NCBIfam" id="TIGR00110">
    <property type="entry name" value="ilvD"/>
    <property type="match status" value="1"/>
</dbReference>
<dbReference type="InterPro" id="IPR042096">
    <property type="entry name" value="Dihydro-acid_dehy_C"/>
</dbReference>
<evidence type="ECO:0000256" key="13">
    <source>
        <dbReference type="ARBA" id="ARBA00029437"/>
    </source>
</evidence>
<dbReference type="GO" id="GO:0000287">
    <property type="term" value="F:magnesium ion binding"/>
    <property type="evidence" value="ECO:0007669"/>
    <property type="project" value="UniProtKB-UniRule"/>
</dbReference>
<evidence type="ECO:0000256" key="9">
    <source>
        <dbReference type="ARBA" id="ARBA00023239"/>
    </source>
</evidence>
<name>A0A4R3KIJ2_9BACI</name>
<evidence type="ECO:0000256" key="12">
    <source>
        <dbReference type="ARBA" id="ARBA00029436"/>
    </source>
</evidence>
<dbReference type="UniPathway" id="UPA00047">
    <property type="reaction ID" value="UER00057"/>
</dbReference>
<reference evidence="18 19" key="1">
    <citation type="submission" date="2019-03" db="EMBL/GenBank/DDBJ databases">
        <title>Genomic Encyclopedia of Type Strains, Phase IV (KMG-IV): sequencing the most valuable type-strain genomes for metagenomic binning, comparative biology and taxonomic classification.</title>
        <authorList>
            <person name="Goeker M."/>
        </authorList>
    </citation>
    <scope>NUCLEOTIDE SEQUENCE [LARGE SCALE GENOMIC DNA]</scope>
    <source>
        <strain evidence="18 19">DSM 23802</strain>
    </source>
</reference>
<evidence type="ECO:0000256" key="5">
    <source>
        <dbReference type="ARBA" id="ARBA00022723"/>
    </source>
</evidence>
<dbReference type="SUPFAM" id="SSF143975">
    <property type="entry name" value="IlvD/EDD N-terminal domain-like"/>
    <property type="match status" value="1"/>
</dbReference>
<feature type="binding site" evidence="15">
    <location>
        <position position="442"/>
    </location>
    <ligand>
        <name>Mg(2+)</name>
        <dbReference type="ChEBI" id="CHEBI:18420"/>
    </ligand>
</feature>
<dbReference type="GO" id="GO:0004160">
    <property type="term" value="F:dihydroxy-acid dehydratase activity"/>
    <property type="evidence" value="ECO:0007669"/>
    <property type="project" value="UniProtKB-UniRule"/>
</dbReference>
<evidence type="ECO:0000256" key="3">
    <source>
        <dbReference type="ARBA" id="ARBA00022605"/>
    </source>
</evidence>
<comment type="similarity">
    <text evidence="2 15">Belongs to the IlvD/Edd family.</text>
</comment>
<evidence type="ECO:0000259" key="17">
    <source>
        <dbReference type="Pfam" id="PF24877"/>
    </source>
</evidence>
<evidence type="ECO:0000313" key="18">
    <source>
        <dbReference type="EMBL" id="TCS83189.1"/>
    </source>
</evidence>
<dbReference type="InterPro" id="IPR000581">
    <property type="entry name" value="ILV_EDD_N"/>
</dbReference>
<dbReference type="InterPro" id="IPR004404">
    <property type="entry name" value="DihydroxyA_deHydtase"/>
</dbReference>
<gene>
    <name evidence="15" type="primary">ilvD</name>
    <name evidence="18" type="ORF">EDD72_106118</name>
</gene>
<feature type="binding site" description="via carbamate group" evidence="15">
    <location>
        <position position="121"/>
    </location>
    <ligand>
        <name>Mg(2+)</name>
        <dbReference type="ChEBI" id="CHEBI:18420"/>
    </ligand>
</feature>
<dbReference type="Pfam" id="PF24877">
    <property type="entry name" value="ILV_EDD_C"/>
    <property type="match status" value="1"/>
</dbReference>
<evidence type="ECO:0000256" key="4">
    <source>
        <dbReference type="ARBA" id="ARBA00022714"/>
    </source>
</evidence>
<feature type="binding site" evidence="15">
    <location>
        <position position="120"/>
    </location>
    <ligand>
        <name>Mg(2+)</name>
        <dbReference type="ChEBI" id="CHEBI:18420"/>
    </ligand>
</feature>
<feature type="domain" description="Dihydroxy-acid/6-phosphogluconate dehydratase N-terminal" evidence="16">
    <location>
        <begin position="31"/>
        <end position="347"/>
    </location>
</feature>
<comment type="pathway">
    <text evidence="12 15">Amino-acid biosynthesis; L-valine biosynthesis; L-valine from pyruvate: step 3/4.</text>
</comment>
<dbReference type="EMBL" id="SMAB01000006">
    <property type="protein sequence ID" value="TCS83189.1"/>
    <property type="molecule type" value="Genomic_DNA"/>
</dbReference>
<feature type="active site" description="Proton acceptor" evidence="15">
    <location>
        <position position="468"/>
    </location>
</feature>
<dbReference type="FunFam" id="3.50.30.80:FF:000001">
    <property type="entry name" value="Dihydroxy-acid dehydratase"/>
    <property type="match status" value="1"/>
</dbReference>
<comment type="catalytic activity">
    <reaction evidence="11">
        <text>(2R)-2,3-dihydroxy-3-methylbutanoate = 3-methyl-2-oxobutanoate + H2O</text>
        <dbReference type="Rhea" id="RHEA:24809"/>
        <dbReference type="ChEBI" id="CHEBI:11851"/>
        <dbReference type="ChEBI" id="CHEBI:15377"/>
        <dbReference type="ChEBI" id="CHEBI:49072"/>
        <dbReference type="EC" id="4.2.1.9"/>
    </reaction>
    <physiologicalReaction direction="left-to-right" evidence="11">
        <dbReference type="Rhea" id="RHEA:24810"/>
    </physiologicalReaction>
</comment>
<dbReference type="InterPro" id="IPR037237">
    <property type="entry name" value="IlvD/EDD_N"/>
</dbReference>
<evidence type="ECO:0000256" key="14">
    <source>
        <dbReference type="ARBA" id="ARBA00029490"/>
    </source>
</evidence>
<comment type="caution">
    <text evidence="18">The sequence shown here is derived from an EMBL/GenBank/DDBJ whole genome shotgun (WGS) entry which is preliminary data.</text>
</comment>
<dbReference type="AlphaFoldDB" id="A0A4R3KIJ2"/>
<evidence type="ECO:0000313" key="19">
    <source>
        <dbReference type="Proteomes" id="UP000295788"/>
    </source>
</evidence>
<dbReference type="InterPro" id="IPR020558">
    <property type="entry name" value="DiOHA_6PGluconate_deHydtase_CS"/>
</dbReference>
<dbReference type="Gene3D" id="3.50.30.80">
    <property type="entry name" value="IlvD/EDD C-terminal domain-like"/>
    <property type="match status" value="1"/>
</dbReference>
<feature type="modified residue" description="N6-carboxylysine" evidence="15">
    <location>
        <position position="121"/>
    </location>
</feature>
<dbReference type="NCBIfam" id="NF002068">
    <property type="entry name" value="PRK00911.1"/>
    <property type="match status" value="1"/>
</dbReference>
<dbReference type="OrthoDB" id="9807077at2"/>
<dbReference type="UniPathway" id="UPA00049">
    <property type="reaction ID" value="UER00061"/>
</dbReference>
<dbReference type="SUPFAM" id="SSF52016">
    <property type="entry name" value="LeuD/IlvD-like"/>
    <property type="match status" value="1"/>
</dbReference>
<evidence type="ECO:0000259" key="16">
    <source>
        <dbReference type="Pfam" id="PF00920"/>
    </source>
</evidence>
<comment type="catalytic activity">
    <reaction evidence="15">
        <text>(2R,3R)-2,3-dihydroxy-3-methylpentanoate = (S)-3-methyl-2-oxopentanoate + H2O</text>
        <dbReference type="Rhea" id="RHEA:27694"/>
        <dbReference type="ChEBI" id="CHEBI:15377"/>
        <dbReference type="ChEBI" id="CHEBI:35146"/>
        <dbReference type="ChEBI" id="CHEBI:49258"/>
        <dbReference type="EC" id="4.2.1.9"/>
    </reaction>
</comment>
<dbReference type="EC" id="4.2.1.9" evidence="14 15"/>
<dbReference type="GO" id="GO:0051537">
    <property type="term" value="F:2 iron, 2 sulfur cluster binding"/>
    <property type="evidence" value="ECO:0007669"/>
    <property type="project" value="UniProtKB-UniRule"/>
</dbReference>
<evidence type="ECO:0000256" key="10">
    <source>
        <dbReference type="ARBA" id="ARBA00023304"/>
    </source>
</evidence>
<keyword evidence="10 15" id="KW-0100">Branched-chain amino acid biosynthesis</keyword>
<feature type="domain" description="Dihydroxy-acid/6-phosphogluconate dehydratase C-terminal" evidence="17">
    <location>
        <begin position="359"/>
        <end position="552"/>
    </location>
</feature>
<protein>
    <recommendedName>
        <fullName evidence="14 15">Dihydroxy-acid dehydratase</fullName>
        <shortName evidence="15">DAD</shortName>
        <ecNumber evidence="14 15">4.2.1.9</ecNumber>
    </recommendedName>
</protein>
<keyword evidence="7 15" id="KW-0408">Iron</keyword>
<feature type="binding site" evidence="15">
    <location>
        <position position="78"/>
    </location>
    <ligand>
        <name>Mg(2+)</name>
        <dbReference type="ChEBI" id="CHEBI:18420"/>
    </ligand>
</feature>
<keyword evidence="4 15" id="KW-0001">2Fe-2S</keyword>
<sequence>MNSHKVTKGIERAPHRALFKAMGITDEELERPLIGVVNSFSEIVPGHKHLRQLAEEVKAGIRMAGGTPFEFNTIVVCDGIAMNHTGMQYSLASRELITDSIDTVVHAHQFDGLVFLPNCDKVVPGMLMAAARLNLPSIIVSGGAMLAGHFNGQSVDLSTVFEAVGAVKAGKMTMEELFVLEENACPGGGSCAGMFTANSMNCLTEALGMGLPGNGTIPAVMAARNRLAKRAGMKIMELVEKDIRPSQIMTKEAFENALKVDMALGGSSNTVLHVLAVAHEMGIRITLDEINKIAAETPQLCKLSPAGPNHIELLDRAGGVSAVMNELMNHGYLHKDVLTVNATTLEETIRNVQVKDRSVIRSVEDPYSETGGLAILFGNLAPDGAVVKQGAVAKEMLVHQGPARVFNGEEEAVNAILGGKIQPGDVVVIRYEGPKGGPGMREMLTPTSALAGMGLDSSVALITDGRFSGATRGASIGHVSPEAAAFGPIAAVEEGDLIQIDIPARKIVLKVDEETIQKRLELIKANGPVKKQELSGYLKRYARNVTSANTGAIWEY</sequence>
<dbReference type="PROSITE" id="PS00887">
    <property type="entry name" value="ILVD_EDD_2"/>
    <property type="match status" value="1"/>
</dbReference>
<dbReference type="GO" id="GO:0009099">
    <property type="term" value="P:L-valine biosynthetic process"/>
    <property type="evidence" value="ECO:0007669"/>
    <property type="project" value="UniProtKB-UniRule"/>
</dbReference>
<comment type="cofactor">
    <cofactor evidence="1 15">
        <name>Mg(2+)</name>
        <dbReference type="ChEBI" id="CHEBI:18420"/>
    </cofactor>
</comment>
<dbReference type="Proteomes" id="UP000295788">
    <property type="component" value="Unassembled WGS sequence"/>
</dbReference>
<dbReference type="PANTHER" id="PTHR43661:SF3">
    <property type="entry name" value="D-XYLONATE DEHYDRATASE YAGF-RELATED"/>
    <property type="match status" value="1"/>
</dbReference>
<dbReference type="GO" id="GO:0009097">
    <property type="term" value="P:isoleucine biosynthetic process"/>
    <property type="evidence" value="ECO:0007669"/>
    <property type="project" value="UniProtKB-UniRule"/>
</dbReference>
<organism evidence="18 19">
    <name type="scientific">Tepidibacillus fermentans</name>
    <dbReference type="NCBI Taxonomy" id="1281767"/>
    <lineage>
        <taxon>Bacteria</taxon>
        <taxon>Bacillati</taxon>
        <taxon>Bacillota</taxon>
        <taxon>Bacilli</taxon>
        <taxon>Bacillales</taxon>
        <taxon>Bacillaceae</taxon>
        <taxon>Tepidibacillus</taxon>
    </lineage>
</organism>
<dbReference type="RefSeq" id="WP_132768181.1">
    <property type="nucleotide sequence ID" value="NZ_SMAB01000006.1"/>
</dbReference>
<comment type="subunit">
    <text evidence="15">Homodimer.</text>
</comment>
<keyword evidence="5 15" id="KW-0479">Metal-binding</keyword>
<dbReference type="GO" id="GO:0005829">
    <property type="term" value="C:cytosol"/>
    <property type="evidence" value="ECO:0007669"/>
    <property type="project" value="TreeGrafter"/>
</dbReference>
<proteinExistence type="inferred from homology"/>
<dbReference type="PANTHER" id="PTHR43661">
    <property type="entry name" value="D-XYLONATE DEHYDRATASE"/>
    <property type="match status" value="1"/>
</dbReference>
<dbReference type="Pfam" id="PF00920">
    <property type="entry name" value="ILVD_EDD_N"/>
    <property type="match status" value="1"/>
</dbReference>
<dbReference type="HAMAP" id="MF_00012">
    <property type="entry name" value="IlvD"/>
    <property type="match status" value="1"/>
</dbReference>
<keyword evidence="9 15" id="KW-0456">Lyase</keyword>
<comment type="function">
    <text evidence="15">Functions in the biosynthesis of branched-chain amino acids. Catalyzes the dehydration of (2R,3R)-2,3-dihydroxy-3-methylpentanoate (2,3-dihydroxy-3-methylvalerate) into 2-oxo-3-methylpentanoate (2-oxo-3-methylvalerate) and of (2R)-2,3-dihydroxy-3-methylbutanoate (2,3-dihydroxyisovalerate) into 2-oxo-3-methylbutanoate (2-oxoisovalerate), the penultimate precursor to L-isoleucine and L-valine, respectively.</text>
</comment>